<name>A0A921IP07_9ACTN</name>
<reference evidence="3" key="1">
    <citation type="journal article" date="2021" name="PeerJ">
        <title>Extensive microbial diversity within the chicken gut microbiome revealed by metagenomics and culture.</title>
        <authorList>
            <person name="Gilroy R."/>
            <person name="Ravi A."/>
            <person name="Getino M."/>
            <person name="Pursley I."/>
            <person name="Horton D.L."/>
            <person name="Alikhan N.F."/>
            <person name="Baker D."/>
            <person name="Gharbi K."/>
            <person name="Hall N."/>
            <person name="Watson M."/>
            <person name="Adriaenssens E.M."/>
            <person name="Foster-Nyarko E."/>
            <person name="Jarju S."/>
            <person name="Secka A."/>
            <person name="Antonio M."/>
            <person name="Oren A."/>
            <person name="Chaudhuri R.R."/>
            <person name="La Ragione R."/>
            <person name="Hildebrand F."/>
            <person name="Pallen M.J."/>
        </authorList>
    </citation>
    <scope>NUCLEOTIDE SEQUENCE</scope>
    <source>
        <strain evidence="3">ChiGjej2B2-7701</strain>
    </source>
</reference>
<comment type="caution">
    <text evidence="3">The sequence shown here is derived from an EMBL/GenBank/DDBJ whole genome shotgun (WGS) entry which is preliminary data.</text>
</comment>
<dbReference type="SUPFAM" id="SSF53474">
    <property type="entry name" value="alpha/beta-Hydrolases"/>
    <property type="match status" value="1"/>
</dbReference>
<keyword evidence="1 3" id="KW-0378">Hydrolase</keyword>
<dbReference type="Pfam" id="PF20434">
    <property type="entry name" value="BD-FAE"/>
    <property type="match status" value="1"/>
</dbReference>
<feature type="domain" description="BD-FAE-like" evidence="2">
    <location>
        <begin position="28"/>
        <end position="169"/>
    </location>
</feature>
<dbReference type="PANTHER" id="PTHR48081:SF6">
    <property type="entry name" value="PEPTIDASE S9 PROLYL OLIGOPEPTIDASE CATALYTIC DOMAIN-CONTAINING PROTEIN"/>
    <property type="match status" value="1"/>
</dbReference>
<proteinExistence type="predicted"/>
<organism evidence="3 4">
    <name type="scientific">Collinsella ihumii</name>
    <dbReference type="NCBI Taxonomy" id="1720204"/>
    <lineage>
        <taxon>Bacteria</taxon>
        <taxon>Bacillati</taxon>
        <taxon>Actinomycetota</taxon>
        <taxon>Coriobacteriia</taxon>
        <taxon>Coriobacteriales</taxon>
        <taxon>Coriobacteriaceae</taxon>
        <taxon>Collinsella</taxon>
    </lineage>
</organism>
<evidence type="ECO:0000313" key="3">
    <source>
        <dbReference type="EMBL" id="HJG30214.1"/>
    </source>
</evidence>
<reference evidence="3" key="2">
    <citation type="submission" date="2021-09" db="EMBL/GenBank/DDBJ databases">
        <authorList>
            <person name="Gilroy R."/>
        </authorList>
    </citation>
    <scope>NUCLEOTIDE SEQUENCE</scope>
    <source>
        <strain evidence="3">ChiGjej2B2-7701</strain>
    </source>
</reference>
<evidence type="ECO:0000259" key="2">
    <source>
        <dbReference type="Pfam" id="PF20434"/>
    </source>
</evidence>
<protein>
    <submittedName>
        <fullName evidence="3">Alpha/beta hydrolase</fullName>
    </submittedName>
</protein>
<evidence type="ECO:0000256" key="1">
    <source>
        <dbReference type="ARBA" id="ARBA00022801"/>
    </source>
</evidence>
<evidence type="ECO:0000313" key="4">
    <source>
        <dbReference type="Proteomes" id="UP000746751"/>
    </source>
</evidence>
<dbReference type="AlphaFoldDB" id="A0A921IP07"/>
<dbReference type="Proteomes" id="UP000746751">
    <property type="component" value="Unassembled WGS sequence"/>
</dbReference>
<dbReference type="GO" id="GO:0016787">
    <property type="term" value="F:hydrolase activity"/>
    <property type="evidence" value="ECO:0007669"/>
    <property type="project" value="UniProtKB-KW"/>
</dbReference>
<dbReference type="Gene3D" id="3.40.50.1820">
    <property type="entry name" value="alpha/beta hydrolase"/>
    <property type="match status" value="1"/>
</dbReference>
<sequence>MRFMTIDLPRQDYGDKVATLTCYLQDNIPAQAGRLRPAVIICPGGGYHMCSEREGEPVALAFAARGFQAFVLDYTVLDPAEAAQDKTLLPYALRDLAHAVLEVRENAEQWDIDEDRIVLAGFSAGGHLAAVYASVAHDWPFALEMGRLGRDLSVSAQILGYPVIDFSCGWPDDDVYAQALTDDAGYAAAQMLVGKDTPRTFIWHTADDGFVSVPNTLVYVEALTSVGVDVDCHIFHHGRHGLSLATDQTGADEEHVDAHVARWLDLALEWLDEG</sequence>
<dbReference type="InterPro" id="IPR049492">
    <property type="entry name" value="BD-FAE-like_dom"/>
</dbReference>
<dbReference type="InterPro" id="IPR029058">
    <property type="entry name" value="AB_hydrolase_fold"/>
</dbReference>
<dbReference type="PANTHER" id="PTHR48081">
    <property type="entry name" value="AB HYDROLASE SUPERFAMILY PROTEIN C4A8.06C"/>
    <property type="match status" value="1"/>
</dbReference>
<dbReference type="EMBL" id="DYVF01000020">
    <property type="protein sequence ID" value="HJG30214.1"/>
    <property type="molecule type" value="Genomic_DNA"/>
</dbReference>
<accession>A0A921IP07</accession>
<gene>
    <name evidence="3" type="ORF">K8U80_02330</name>
</gene>
<dbReference type="InterPro" id="IPR050300">
    <property type="entry name" value="GDXG_lipolytic_enzyme"/>
</dbReference>